<feature type="signal peptide" evidence="1">
    <location>
        <begin position="1"/>
        <end position="21"/>
    </location>
</feature>
<accession>A0ABT0EAE7</accession>
<evidence type="ECO:0000313" key="2">
    <source>
        <dbReference type="EMBL" id="MCK0538811.1"/>
    </source>
</evidence>
<dbReference type="RefSeq" id="WP_246953786.1">
    <property type="nucleotide sequence ID" value="NZ_JALKII010000015.1"/>
</dbReference>
<keyword evidence="3" id="KW-1185">Reference proteome</keyword>
<reference evidence="2" key="1">
    <citation type="submission" date="2022-04" db="EMBL/GenBank/DDBJ databases">
        <title>Alcanivorax sp. CY1518 draft genome sequence.</title>
        <authorList>
            <person name="Zhao G."/>
            <person name="An M."/>
        </authorList>
    </citation>
    <scope>NUCLEOTIDE SEQUENCE</scope>
    <source>
        <strain evidence="2">CY1518</strain>
    </source>
</reference>
<dbReference type="Proteomes" id="UP001165524">
    <property type="component" value="Unassembled WGS sequence"/>
</dbReference>
<gene>
    <name evidence="2" type="ORF">MU846_13935</name>
</gene>
<evidence type="ECO:0008006" key="4">
    <source>
        <dbReference type="Google" id="ProtNLM"/>
    </source>
</evidence>
<keyword evidence="1" id="KW-0732">Signal</keyword>
<feature type="chain" id="PRO_5046387956" description="Cyclic nucleotide-binding domain-containing protein" evidence="1">
    <location>
        <begin position="22"/>
        <end position="166"/>
    </location>
</feature>
<evidence type="ECO:0000256" key="1">
    <source>
        <dbReference type="SAM" id="SignalP"/>
    </source>
</evidence>
<proteinExistence type="predicted"/>
<organism evidence="2 3">
    <name type="scientific">Alcanivorax quisquiliarum</name>
    <dbReference type="NCBI Taxonomy" id="2933565"/>
    <lineage>
        <taxon>Bacteria</taxon>
        <taxon>Pseudomonadati</taxon>
        <taxon>Pseudomonadota</taxon>
        <taxon>Gammaproteobacteria</taxon>
        <taxon>Oceanospirillales</taxon>
        <taxon>Alcanivoracaceae</taxon>
        <taxon>Alcanivorax</taxon>
    </lineage>
</organism>
<name>A0ABT0EAE7_9GAMM</name>
<evidence type="ECO:0000313" key="3">
    <source>
        <dbReference type="Proteomes" id="UP001165524"/>
    </source>
</evidence>
<dbReference type="EMBL" id="JALKII010000015">
    <property type="protein sequence ID" value="MCK0538811.1"/>
    <property type="molecule type" value="Genomic_DNA"/>
</dbReference>
<sequence>MTIPYRTLAALLWLFSAPAGAEIQPTIADAHAFVAQQLAGAEVSLTAPADNDHSFAYVGYRGQGCRSIIALGAAPVAAEAPPPGLATQLLIIPWQKISAIRPGAEATSGWLELIGDISIGGGPATGLRFYFADDAADLPGRLSAAMGFLRYECHRYENLLQRMKQL</sequence>
<comment type="caution">
    <text evidence="2">The sequence shown here is derived from an EMBL/GenBank/DDBJ whole genome shotgun (WGS) entry which is preliminary data.</text>
</comment>
<protein>
    <recommendedName>
        <fullName evidence="4">Cyclic nucleotide-binding domain-containing protein</fullName>
    </recommendedName>
</protein>